<feature type="region of interest" description="Disordered" evidence="1">
    <location>
        <begin position="33"/>
        <end position="105"/>
    </location>
</feature>
<feature type="region of interest" description="Disordered" evidence="1">
    <location>
        <begin position="129"/>
        <end position="161"/>
    </location>
</feature>
<feature type="compositionally biased region" description="Basic and acidic residues" evidence="1">
    <location>
        <begin position="45"/>
        <end position="72"/>
    </location>
</feature>
<dbReference type="Proteomes" id="UP001147760">
    <property type="component" value="Unassembled WGS sequence"/>
</dbReference>
<name>A0A9W9WZR6_9EURO</name>
<reference evidence="2" key="2">
    <citation type="journal article" date="2023" name="IMA Fungus">
        <title>Comparative genomic study of the Penicillium genus elucidates a diverse pangenome and 15 lateral gene transfer events.</title>
        <authorList>
            <person name="Petersen C."/>
            <person name="Sorensen T."/>
            <person name="Nielsen M.R."/>
            <person name="Sondergaard T.E."/>
            <person name="Sorensen J.L."/>
            <person name="Fitzpatrick D.A."/>
            <person name="Frisvad J.C."/>
            <person name="Nielsen K.L."/>
        </authorList>
    </citation>
    <scope>NUCLEOTIDE SEQUENCE</scope>
    <source>
        <strain evidence="2">IBT 17660</strain>
    </source>
</reference>
<evidence type="ECO:0000313" key="3">
    <source>
        <dbReference type="Proteomes" id="UP001147760"/>
    </source>
</evidence>
<keyword evidence="3" id="KW-1185">Reference proteome</keyword>
<organism evidence="2 3">
    <name type="scientific">Penicillium desertorum</name>
    <dbReference type="NCBI Taxonomy" id="1303715"/>
    <lineage>
        <taxon>Eukaryota</taxon>
        <taxon>Fungi</taxon>
        <taxon>Dikarya</taxon>
        <taxon>Ascomycota</taxon>
        <taxon>Pezizomycotina</taxon>
        <taxon>Eurotiomycetes</taxon>
        <taxon>Eurotiomycetidae</taxon>
        <taxon>Eurotiales</taxon>
        <taxon>Aspergillaceae</taxon>
        <taxon>Penicillium</taxon>
    </lineage>
</organism>
<sequence>MKTKKHILKVKDALEDGKEHALKDEIKEEDEKKYVFKDEIEEDEAREHNDISQDKALQPDDQKEKETLEPRGKSLRSNPSGSTASSAALPCRLPYGVRTDAKRAPRERYVKARAALIIAVQRKMLRRNKRSTYAPSSADAVVPPCPRSYQTPITNDLRNRP</sequence>
<comment type="caution">
    <text evidence="2">The sequence shown here is derived from an EMBL/GenBank/DDBJ whole genome shotgun (WGS) entry which is preliminary data.</text>
</comment>
<feature type="compositionally biased region" description="Polar residues" evidence="1">
    <location>
        <begin position="148"/>
        <end position="161"/>
    </location>
</feature>
<evidence type="ECO:0000256" key="1">
    <source>
        <dbReference type="SAM" id="MobiDB-lite"/>
    </source>
</evidence>
<dbReference type="OrthoDB" id="4367158at2759"/>
<reference evidence="2" key="1">
    <citation type="submission" date="2022-12" db="EMBL/GenBank/DDBJ databases">
        <authorList>
            <person name="Petersen C."/>
        </authorList>
    </citation>
    <scope>NUCLEOTIDE SEQUENCE</scope>
    <source>
        <strain evidence="2">IBT 17660</strain>
    </source>
</reference>
<proteinExistence type="predicted"/>
<feature type="compositionally biased region" description="Polar residues" evidence="1">
    <location>
        <begin position="75"/>
        <end position="86"/>
    </location>
</feature>
<dbReference type="AlphaFoldDB" id="A0A9W9WZR6"/>
<gene>
    <name evidence="2" type="ORF">N7530_005269</name>
</gene>
<protein>
    <submittedName>
        <fullName evidence="2">Uncharacterized protein</fullName>
    </submittedName>
</protein>
<accession>A0A9W9WZR6</accession>
<dbReference type="EMBL" id="JAPWDO010000003">
    <property type="protein sequence ID" value="KAJ5479760.1"/>
    <property type="molecule type" value="Genomic_DNA"/>
</dbReference>
<evidence type="ECO:0000313" key="2">
    <source>
        <dbReference type="EMBL" id="KAJ5479760.1"/>
    </source>
</evidence>